<feature type="binding site" evidence="9">
    <location>
        <position position="480"/>
    </location>
    <ligand>
        <name>ATP</name>
        <dbReference type="ChEBI" id="CHEBI:30616"/>
    </ligand>
</feature>
<dbReference type="PRINTS" id="PR01042">
    <property type="entry name" value="TRNASYNTHASP"/>
</dbReference>
<dbReference type="eggNOG" id="COG0173">
    <property type="taxonomic scope" value="Bacteria"/>
</dbReference>
<dbReference type="SUPFAM" id="SSF50249">
    <property type="entry name" value="Nucleic acid-binding proteins"/>
    <property type="match status" value="1"/>
</dbReference>
<evidence type="ECO:0000256" key="4">
    <source>
        <dbReference type="ARBA" id="ARBA00022741"/>
    </source>
</evidence>
<evidence type="ECO:0000256" key="5">
    <source>
        <dbReference type="ARBA" id="ARBA00022840"/>
    </source>
</evidence>
<keyword evidence="3 9" id="KW-0436">Ligase</keyword>
<keyword evidence="12" id="KW-1185">Reference proteome</keyword>
<dbReference type="RefSeq" id="WP_013784878.1">
    <property type="nucleotide sequence ID" value="NC_015554.1"/>
</dbReference>
<dbReference type="Pfam" id="PF01336">
    <property type="entry name" value="tRNA_anti-codon"/>
    <property type="match status" value="1"/>
</dbReference>
<accession>F5ZDI5</accession>
<comment type="catalytic activity">
    <reaction evidence="8">
        <text>tRNA(Asp) + L-aspartate + ATP = L-aspartyl-tRNA(Asp) + AMP + diphosphate</text>
        <dbReference type="Rhea" id="RHEA:19649"/>
        <dbReference type="Rhea" id="RHEA-COMP:9660"/>
        <dbReference type="Rhea" id="RHEA-COMP:9678"/>
        <dbReference type="ChEBI" id="CHEBI:29991"/>
        <dbReference type="ChEBI" id="CHEBI:30616"/>
        <dbReference type="ChEBI" id="CHEBI:33019"/>
        <dbReference type="ChEBI" id="CHEBI:78442"/>
        <dbReference type="ChEBI" id="CHEBI:78516"/>
        <dbReference type="ChEBI" id="CHEBI:456215"/>
        <dbReference type="EC" id="6.1.1.12"/>
    </reaction>
</comment>
<dbReference type="InterPro" id="IPR045864">
    <property type="entry name" value="aa-tRNA-synth_II/BPL/LPL"/>
</dbReference>
<keyword evidence="4 9" id="KW-0547">Nucleotide-binding</keyword>
<feature type="binding site" evidence="9">
    <location>
        <position position="226"/>
    </location>
    <ligand>
        <name>ATP</name>
        <dbReference type="ChEBI" id="CHEBI:30616"/>
    </ligand>
</feature>
<evidence type="ECO:0000256" key="3">
    <source>
        <dbReference type="ARBA" id="ARBA00022598"/>
    </source>
</evidence>
<comment type="function">
    <text evidence="9">Aspartyl-tRNA synthetase with relaxed tRNA specificity since it is able to aspartylate not only its cognate tRNA(Asp) but also tRNA(Asn). Reaction proceeds in two steps: L-aspartate is first activated by ATP to form Asp-AMP and then transferred to the acceptor end of tRNA(Asp/Asn).</text>
</comment>
<dbReference type="SUPFAM" id="SSF55681">
    <property type="entry name" value="Class II aaRS and biotin synthetases"/>
    <property type="match status" value="1"/>
</dbReference>
<name>F5ZDI5_ALTNA</name>
<keyword evidence="2 9" id="KW-0963">Cytoplasm</keyword>
<dbReference type="SUPFAM" id="SSF55261">
    <property type="entry name" value="GAD domain-like"/>
    <property type="match status" value="1"/>
</dbReference>
<dbReference type="InterPro" id="IPR002312">
    <property type="entry name" value="Asp/Asn-tRNA-synth_IIb"/>
</dbReference>
<evidence type="ECO:0000259" key="10">
    <source>
        <dbReference type="PROSITE" id="PS50862"/>
    </source>
</evidence>
<dbReference type="InterPro" id="IPR047089">
    <property type="entry name" value="Asp-tRNA-ligase_1_N"/>
</dbReference>
<dbReference type="GO" id="GO:0005737">
    <property type="term" value="C:cytoplasm"/>
    <property type="evidence" value="ECO:0007669"/>
    <property type="project" value="UniProtKB-SubCell"/>
</dbReference>
<dbReference type="Gene3D" id="3.30.1360.30">
    <property type="entry name" value="GAD-like domain"/>
    <property type="match status" value="1"/>
</dbReference>
<dbReference type="KEGG" id="alt:ambt_12135"/>
<dbReference type="PROSITE" id="PS50862">
    <property type="entry name" value="AA_TRNA_LIGASE_II"/>
    <property type="match status" value="1"/>
</dbReference>
<dbReference type="InterPro" id="IPR004364">
    <property type="entry name" value="Aa-tRNA-synt_II"/>
</dbReference>
<evidence type="ECO:0000256" key="1">
    <source>
        <dbReference type="ARBA" id="ARBA00006303"/>
    </source>
</evidence>
<feature type="binding site" evidence="9">
    <location>
        <begin position="217"/>
        <end position="219"/>
    </location>
    <ligand>
        <name>ATP</name>
        <dbReference type="ChEBI" id="CHEBI:30616"/>
    </ligand>
</feature>
<dbReference type="NCBIfam" id="NF001750">
    <property type="entry name" value="PRK00476.1"/>
    <property type="match status" value="1"/>
</dbReference>
<organism evidence="11 12">
    <name type="scientific">Alteromonas naphthalenivorans</name>
    <dbReference type="NCBI Taxonomy" id="715451"/>
    <lineage>
        <taxon>Bacteria</taxon>
        <taxon>Pseudomonadati</taxon>
        <taxon>Pseudomonadota</taxon>
        <taxon>Gammaproteobacteria</taxon>
        <taxon>Alteromonadales</taxon>
        <taxon>Alteromonadaceae</taxon>
        <taxon>Alteromonas/Salinimonas group</taxon>
        <taxon>Alteromonas</taxon>
    </lineage>
</organism>
<dbReference type="GO" id="GO:0004815">
    <property type="term" value="F:aspartate-tRNA ligase activity"/>
    <property type="evidence" value="ECO:0007669"/>
    <property type="project" value="UniProtKB-UniRule"/>
</dbReference>
<feature type="region of interest" description="Aspartate" evidence="9">
    <location>
        <begin position="195"/>
        <end position="198"/>
    </location>
</feature>
<comment type="subunit">
    <text evidence="9">Homodimer.</text>
</comment>
<dbReference type="InterPro" id="IPR047090">
    <property type="entry name" value="AspRS_core"/>
</dbReference>
<dbReference type="PANTHER" id="PTHR22594:SF5">
    <property type="entry name" value="ASPARTATE--TRNA LIGASE, MITOCHONDRIAL"/>
    <property type="match status" value="1"/>
</dbReference>
<evidence type="ECO:0000313" key="12">
    <source>
        <dbReference type="Proteomes" id="UP000000683"/>
    </source>
</evidence>
<dbReference type="CDD" id="cd04317">
    <property type="entry name" value="EcAspRS_like_N"/>
    <property type="match status" value="1"/>
</dbReference>
<dbReference type="HOGENOM" id="CLU_014330_3_2_6"/>
<evidence type="ECO:0000313" key="11">
    <source>
        <dbReference type="EMBL" id="AEF03947.1"/>
    </source>
</evidence>
<proteinExistence type="inferred from homology"/>
<dbReference type="InterPro" id="IPR006195">
    <property type="entry name" value="aa-tRNA-synth_II"/>
</dbReference>
<dbReference type="Pfam" id="PF00152">
    <property type="entry name" value="tRNA-synt_2"/>
    <property type="match status" value="1"/>
</dbReference>
<reference evidence="11 12" key="1">
    <citation type="journal article" date="2011" name="J. Bacteriol.">
        <title>Complete genome sequence of the polycyclic aromatic hydrocarbon-degrading bacterium Alteromonas sp. strain SN2.</title>
        <authorList>
            <person name="Jin H.M."/>
            <person name="Jeong H."/>
            <person name="Moon E.J."/>
            <person name="Math R.K."/>
            <person name="Lee K."/>
            <person name="Kim H.J."/>
            <person name="Jeon C.O."/>
            <person name="Oh T.K."/>
            <person name="Kim J.F."/>
        </authorList>
    </citation>
    <scope>NUCLEOTIDE SEQUENCE [LARGE SCALE GENOMIC DNA]</scope>
    <source>
        <strain evidence="12">JCM 17741 / KACC 18427 / KCTC 11700BP / SN2</strain>
    </source>
</reference>
<comment type="similarity">
    <text evidence="1 9">Belongs to the class-II aminoacyl-tRNA synthetase family. Type 1 subfamily.</text>
</comment>
<feature type="site" description="Important for tRNA non-discrimination" evidence="9">
    <location>
        <position position="81"/>
    </location>
</feature>
<evidence type="ECO:0000256" key="9">
    <source>
        <dbReference type="HAMAP-Rule" id="MF_00044"/>
    </source>
</evidence>
<feature type="binding site" evidence="9">
    <location>
        <position position="487"/>
    </location>
    <ligand>
        <name>L-aspartate</name>
        <dbReference type="ChEBI" id="CHEBI:29991"/>
    </ligand>
</feature>
<feature type="binding site" evidence="9">
    <location>
        <begin position="532"/>
        <end position="535"/>
    </location>
    <ligand>
        <name>ATP</name>
        <dbReference type="ChEBI" id="CHEBI:30616"/>
    </ligand>
</feature>
<evidence type="ECO:0000256" key="8">
    <source>
        <dbReference type="ARBA" id="ARBA00047904"/>
    </source>
</evidence>
<keyword evidence="5 9" id="KW-0067">ATP-binding</keyword>
<feature type="binding site" evidence="9">
    <location>
        <position position="446"/>
    </location>
    <ligand>
        <name>L-aspartate</name>
        <dbReference type="ChEBI" id="CHEBI:29991"/>
    </ligand>
</feature>
<dbReference type="AlphaFoldDB" id="F5ZDI5"/>
<dbReference type="InterPro" id="IPR004524">
    <property type="entry name" value="Asp-tRNA-ligase_1"/>
</dbReference>
<dbReference type="InterPro" id="IPR004115">
    <property type="entry name" value="GAD-like_sf"/>
</dbReference>
<dbReference type="EC" id="6.1.1.23" evidence="9"/>
<dbReference type="InterPro" id="IPR004365">
    <property type="entry name" value="NA-bd_OB_tRNA"/>
</dbReference>
<dbReference type="PANTHER" id="PTHR22594">
    <property type="entry name" value="ASPARTYL/LYSYL-TRNA SYNTHETASE"/>
    <property type="match status" value="1"/>
</dbReference>
<dbReference type="NCBIfam" id="TIGR00459">
    <property type="entry name" value="aspS_bact"/>
    <property type="match status" value="1"/>
</dbReference>
<dbReference type="Pfam" id="PF02938">
    <property type="entry name" value="GAD"/>
    <property type="match status" value="1"/>
</dbReference>
<dbReference type="EMBL" id="CP002339">
    <property type="protein sequence ID" value="AEF03947.1"/>
    <property type="molecule type" value="Genomic_DNA"/>
</dbReference>
<dbReference type="GO" id="GO:0003676">
    <property type="term" value="F:nucleic acid binding"/>
    <property type="evidence" value="ECO:0007669"/>
    <property type="project" value="InterPro"/>
</dbReference>
<dbReference type="GO" id="GO:0006422">
    <property type="term" value="P:aspartyl-tRNA aminoacylation"/>
    <property type="evidence" value="ECO:0007669"/>
    <property type="project" value="UniProtKB-UniRule"/>
</dbReference>
<dbReference type="CDD" id="cd00777">
    <property type="entry name" value="AspRS_core"/>
    <property type="match status" value="1"/>
</dbReference>
<dbReference type="InterPro" id="IPR029351">
    <property type="entry name" value="GAD_dom"/>
</dbReference>
<gene>
    <name evidence="9 11" type="primary">aspS</name>
    <name evidence="11" type="ordered locus">ambt_12135</name>
</gene>
<dbReference type="GO" id="GO:0005524">
    <property type="term" value="F:ATP binding"/>
    <property type="evidence" value="ECO:0007669"/>
    <property type="project" value="UniProtKB-UniRule"/>
</dbReference>
<dbReference type="HAMAP" id="MF_00044">
    <property type="entry name" value="Asp_tRNA_synth_type1"/>
    <property type="match status" value="1"/>
</dbReference>
<keyword evidence="6 9" id="KW-0648">Protein biosynthesis</keyword>
<dbReference type="Proteomes" id="UP000000683">
    <property type="component" value="Chromosome"/>
</dbReference>
<dbReference type="GO" id="GO:0050560">
    <property type="term" value="F:aspartate-tRNA(Asn) ligase activity"/>
    <property type="evidence" value="ECO:0007669"/>
    <property type="project" value="UniProtKB-EC"/>
</dbReference>
<evidence type="ECO:0000256" key="2">
    <source>
        <dbReference type="ARBA" id="ARBA00022490"/>
    </source>
</evidence>
<evidence type="ECO:0000256" key="7">
    <source>
        <dbReference type="ARBA" id="ARBA00023146"/>
    </source>
</evidence>
<feature type="binding site" evidence="9">
    <location>
        <position position="171"/>
    </location>
    <ligand>
        <name>L-aspartate</name>
        <dbReference type="ChEBI" id="CHEBI:29991"/>
    </ligand>
</feature>
<dbReference type="FunFam" id="2.40.50.140:FF:000080">
    <property type="entry name" value="Aspartate--tRNA ligase"/>
    <property type="match status" value="1"/>
</dbReference>
<comment type="subcellular location">
    <subcellularLocation>
        <location evidence="9">Cytoplasm</location>
    </subcellularLocation>
</comment>
<dbReference type="Gene3D" id="3.30.930.10">
    <property type="entry name" value="Bira Bifunctional Protein, Domain 2"/>
    <property type="match status" value="1"/>
</dbReference>
<feature type="domain" description="Aminoacyl-transfer RNA synthetases class-II family profile" evidence="10">
    <location>
        <begin position="138"/>
        <end position="553"/>
    </location>
</feature>
<keyword evidence="7 9" id="KW-0030">Aminoacyl-tRNA synthetase</keyword>
<dbReference type="Gene3D" id="2.40.50.140">
    <property type="entry name" value="Nucleic acid-binding proteins"/>
    <property type="match status" value="1"/>
</dbReference>
<evidence type="ECO:0000256" key="6">
    <source>
        <dbReference type="ARBA" id="ARBA00022917"/>
    </source>
</evidence>
<dbReference type="InterPro" id="IPR012340">
    <property type="entry name" value="NA-bd_OB-fold"/>
</dbReference>
<dbReference type="OrthoDB" id="9802326at2"/>
<comment type="caution">
    <text evidence="9">Lacks conserved residue(s) required for the propagation of feature annotation.</text>
</comment>
<protein>
    <recommendedName>
        <fullName evidence="9">Aspartate--tRNA(Asp/Asn) ligase</fullName>
        <ecNumber evidence="9">6.1.1.23</ecNumber>
    </recommendedName>
    <alternativeName>
        <fullName evidence="9">Aspartyl-tRNA synthetase</fullName>
        <shortName evidence="9">AspRS</shortName>
    </alternativeName>
    <alternativeName>
        <fullName evidence="9">Non-discriminating aspartyl-tRNA synthetase</fullName>
        <shortName evidence="9">ND-AspRS</shortName>
    </alternativeName>
</protein>
<sequence length="586" mass="65281">MRTDYCGNIDSSYIGQEITLCGWVNKRRDLGGVIFIDLRDREGIVQVVFDPDLPEVLSVANKLRGEFCVKLTGKVRARPEGQINKDMRTGEIEILGTGLEIINRSDALPLDWNQENSEEQRLRYRYLDLRRPVMSQRLQFRAKVTGAVRRFLEGEGFLDIETPILTKATPEGARDYLVPSRTHKGEFFALPQSPQLFKQLLMMSGMDRYYQIVKCFRDEDLRADRQPEFTQIDIETTFLDADGVMAITESMIRDLFSTMLNVDLGDFPRMTYAEAMKRFGSDKPDLRNPLELTDIADLLETVEFKVFSGPANDPKGRVAAIRVPGGASMSRKQIDEYTKFVGIYGAKGLAWMKVNEMAPGQEGLQSPILKFLSEDITDGILQRTGAQAGDILLFGADTNTVVTEAMGALRLKLGEDFELLEGEWKPLWVVDFPMFEEFDGQLHAIHHPFTALRGLTAEELKANPVGALSDAYDMVLNGCELGGGSVRIHNEEMQSAVFEILGIEEEEAKNKFGFLLDALRFGAPPHAGLAFGLDRLVMLMTGASSIRDVMAFPKTTTAACPLTSAPSPANPQQLEELAIATVKKPS</sequence>
<feature type="binding site" evidence="9">
    <location>
        <position position="217"/>
    </location>
    <ligand>
        <name>L-aspartate</name>
        <dbReference type="ChEBI" id="CHEBI:29991"/>
    </ligand>
</feature>
<comment type="catalytic activity">
    <reaction evidence="9">
        <text>tRNA(Asx) + L-aspartate + ATP = L-aspartyl-tRNA(Asx) + AMP + diphosphate</text>
        <dbReference type="Rhea" id="RHEA:18349"/>
        <dbReference type="Rhea" id="RHEA-COMP:9710"/>
        <dbReference type="Rhea" id="RHEA-COMP:9711"/>
        <dbReference type="ChEBI" id="CHEBI:29991"/>
        <dbReference type="ChEBI" id="CHEBI:30616"/>
        <dbReference type="ChEBI" id="CHEBI:33019"/>
        <dbReference type="ChEBI" id="CHEBI:78442"/>
        <dbReference type="ChEBI" id="CHEBI:78516"/>
        <dbReference type="ChEBI" id="CHEBI:456215"/>
        <dbReference type="EC" id="6.1.1.23"/>
    </reaction>
</comment>